<evidence type="ECO:0000313" key="2">
    <source>
        <dbReference type="EMBL" id="CZS90810.1"/>
    </source>
</evidence>
<evidence type="ECO:0000256" key="1">
    <source>
        <dbReference type="SAM" id="MobiDB-lite"/>
    </source>
</evidence>
<evidence type="ECO:0000313" key="3">
    <source>
        <dbReference type="Proteomes" id="UP000178129"/>
    </source>
</evidence>
<dbReference type="InParanoid" id="A0A1E1JYT0"/>
<dbReference type="Proteomes" id="UP000178129">
    <property type="component" value="Unassembled WGS sequence"/>
</dbReference>
<reference evidence="3" key="1">
    <citation type="submission" date="2016-03" db="EMBL/GenBank/DDBJ databases">
        <authorList>
            <person name="Ploux O."/>
        </authorList>
    </citation>
    <scope>NUCLEOTIDE SEQUENCE [LARGE SCALE GENOMIC DNA]</scope>
    <source>
        <strain evidence="3">UK7</strain>
    </source>
</reference>
<name>A0A1E1JYT0_9HELO</name>
<proteinExistence type="predicted"/>
<comment type="caution">
    <text evidence="2">The sequence shown here is derived from an EMBL/GenBank/DDBJ whole genome shotgun (WGS) entry which is preliminary data.</text>
</comment>
<feature type="region of interest" description="Disordered" evidence="1">
    <location>
        <begin position="1"/>
        <end position="92"/>
    </location>
</feature>
<organism evidence="2 3">
    <name type="scientific">Rhynchosporium graminicola</name>
    <dbReference type="NCBI Taxonomy" id="2792576"/>
    <lineage>
        <taxon>Eukaryota</taxon>
        <taxon>Fungi</taxon>
        <taxon>Dikarya</taxon>
        <taxon>Ascomycota</taxon>
        <taxon>Pezizomycotina</taxon>
        <taxon>Leotiomycetes</taxon>
        <taxon>Helotiales</taxon>
        <taxon>Ploettnerulaceae</taxon>
        <taxon>Rhynchosporium</taxon>
    </lineage>
</organism>
<accession>A0A1E1JYT0</accession>
<keyword evidence="3" id="KW-1185">Reference proteome</keyword>
<feature type="compositionally biased region" description="Polar residues" evidence="1">
    <location>
        <begin position="1"/>
        <end position="29"/>
    </location>
</feature>
<dbReference type="EMBL" id="FJUW01000004">
    <property type="protein sequence ID" value="CZS90810.1"/>
    <property type="molecule type" value="Genomic_DNA"/>
</dbReference>
<sequence>MSSTQASQPDPKSPTATPATNNDDQSQDVSMDAPDSPPENTHAAAAPSSTLANTAGRVNGDGGRPSSGGGSSSTKTPGFGAPGSSWTTKKFSEEYEKAEANMLDRAWENKYGDPLLDIQQQQ</sequence>
<protein>
    <submittedName>
        <fullName evidence="2">Uncharacterized protein</fullName>
    </submittedName>
</protein>
<feature type="compositionally biased region" description="Gly residues" evidence="1">
    <location>
        <begin position="59"/>
        <end position="71"/>
    </location>
</feature>
<gene>
    <name evidence="2" type="ORF">RCO7_06711</name>
</gene>
<dbReference type="AlphaFoldDB" id="A0A1E1JYT0"/>